<dbReference type="Gene3D" id="3.30.470.30">
    <property type="entry name" value="DNA ligase/mRNA capping enzyme"/>
    <property type="match status" value="1"/>
</dbReference>
<dbReference type="RefSeq" id="XP_066079897.1">
    <property type="nucleotide sequence ID" value="XM_066223800.1"/>
</dbReference>
<evidence type="ECO:0000313" key="9">
    <source>
        <dbReference type="Proteomes" id="UP001355207"/>
    </source>
</evidence>
<accession>A0AAX4K8H5</accession>
<feature type="compositionally biased region" description="Polar residues" evidence="6">
    <location>
        <begin position="46"/>
        <end position="64"/>
    </location>
</feature>
<dbReference type="AlphaFoldDB" id="A0AAX4K8H5"/>
<keyword evidence="3" id="KW-0235">DNA replication</keyword>
<evidence type="ECO:0000256" key="3">
    <source>
        <dbReference type="ARBA" id="ARBA00022705"/>
    </source>
</evidence>
<keyword evidence="5" id="KW-0234">DNA repair</keyword>
<keyword evidence="2" id="KW-0436">Ligase</keyword>
<organism evidence="8 9">
    <name type="scientific">Kwoniella dendrophila CBS 6074</name>
    <dbReference type="NCBI Taxonomy" id="1295534"/>
    <lineage>
        <taxon>Eukaryota</taxon>
        <taxon>Fungi</taxon>
        <taxon>Dikarya</taxon>
        <taxon>Basidiomycota</taxon>
        <taxon>Agaricomycotina</taxon>
        <taxon>Tremellomycetes</taxon>
        <taxon>Tremellales</taxon>
        <taxon>Cryptococcaceae</taxon>
        <taxon>Kwoniella</taxon>
    </lineage>
</organism>
<evidence type="ECO:0000259" key="7">
    <source>
        <dbReference type="PROSITE" id="PS50160"/>
    </source>
</evidence>
<evidence type="ECO:0000256" key="6">
    <source>
        <dbReference type="SAM" id="MobiDB-lite"/>
    </source>
</evidence>
<evidence type="ECO:0000313" key="8">
    <source>
        <dbReference type="EMBL" id="WWC93135.1"/>
    </source>
</evidence>
<dbReference type="Proteomes" id="UP001355207">
    <property type="component" value="Chromosome 11"/>
</dbReference>
<name>A0AAX4K8H5_9TREE</name>
<feature type="domain" description="ATP-dependent DNA ligase family profile" evidence="7">
    <location>
        <begin position="450"/>
        <end position="556"/>
    </location>
</feature>
<dbReference type="GeneID" id="91098770"/>
<evidence type="ECO:0000256" key="1">
    <source>
        <dbReference type="ARBA" id="ARBA00001968"/>
    </source>
</evidence>
<reference evidence="8 9" key="1">
    <citation type="submission" date="2024-01" db="EMBL/GenBank/DDBJ databases">
        <title>Comparative genomics of Cryptococcus and Kwoniella reveals pathogenesis evolution and contrasting modes of karyotype evolution via chromosome fusion or intercentromeric recombination.</title>
        <authorList>
            <person name="Coelho M.A."/>
            <person name="David-Palma M."/>
            <person name="Shea T."/>
            <person name="Bowers K."/>
            <person name="McGinley-Smith S."/>
            <person name="Mohammad A.W."/>
            <person name="Gnirke A."/>
            <person name="Yurkov A.M."/>
            <person name="Nowrousian M."/>
            <person name="Sun S."/>
            <person name="Cuomo C.A."/>
            <person name="Heitman J."/>
        </authorList>
    </citation>
    <scope>NUCLEOTIDE SEQUENCE [LARGE SCALE GENOMIC DNA]</scope>
    <source>
        <strain evidence="8 9">CBS 6074</strain>
    </source>
</reference>
<dbReference type="GO" id="GO:0005524">
    <property type="term" value="F:ATP binding"/>
    <property type="evidence" value="ECO:0007669"/>
    <property type="project" value="InterPro"/>
</dbReference>
<protein>
    <recommendedName>
        <fullName evidence="7">ATP-dependent DNA ligase family profile domain-containing protein</fullName>
    </recommendedName>
</protein>
<evidence type="ECO:0000256" key="5">
    <source>
        <dbReference type="ARBA" id="ARBA00023204"/>
    </source>
</evidence>
<dbReference type="SUPFAM" id="SSF50249">
    <property type="entry name" value="Nucleic acid-binding proteins"/>
    <property type="match status" value="1"/>
</dbReference>
<comment type="cofactor">
    <cofactor evidence="1">
        <name>a divalent metal cation</name>
        <dbReference type="ChEBI" id="CHEBI:60240"/>
    </cofactor>
</comment>
<dbReference type="InterPro" id="IPR012340">
    <property type="entry name" value="NA-bd_OB-fold"/>
</dbReference>
<dbReference type="InterPro" id="IPR050326">
    <property type="entry name" value="NAD_dep_DNA_ligaseB"/>
</dbReference>
<dbReference type="PANTHER" id="PTHR47810:SF1">
    <property type="entry name" value="DNA LIGASE B"/>
    <property type="match status" value="1"/>
</dbReference>
<evidence type="ECO:0000256" key="4">
    <source>
        <dbReference type="ARBA" id="ARBA00022763"/>
    </source>
</evidence>
<dbReference type="PANTHER" id="PTHR47810">
    <property type="entry name" value="DNA LIGASE"/>
    <property type="match status" value="1"/>
</dbReference>
<dbReference type="GO" id="GO:0003910">
    <property type="term" value="F:DNA ligase (ATP) activity"/>
    <property type="evidence" value="ECO:0007669"/>
    <property type="project" value="InterPro"/>
</dbReference>
<dbReference type="GO" id="GO:0006260">
    <property type="term" value="P:DNA replication"/>
    <property type="evidence" value="ECO:0007669"/>
    <property type="project" value="UniProtKB-KW"/>
</dbReference>
<dbReference type="PROSITE" id="PS50160">
    <property type="entry name" value="DNA_LIGASE_A3"/>
    <property type="match status" value="1"/>
</dbReference>
<dbReference type="Gene3D" id="2.40.50.140">
    <property type="entry name" value="Nucleic acid-binding proteins"/>
    <property type="match status" value="1"/>
</dbReference>
<dbReference type="Pfam" id="PF01068">
    <property type="entry name" value="DNA_ligase_A_M"/>
    <property type="match status" value="1"/>
</dbReference>
<gene>
    <name evidence="8" type="ORF">L201_008102</name>
</gene>
<keyword evidence="4" id="KW-0227">DNA damage</keyword>
<dbReference type="SUPFAM" id="SSF56091">
    <property type="entry name" value="DNA ligase/mRNA capping enzyme, catalytic domain"/>
    <property type="match status" value="1"/>
</dbReference>
<dbReference type="InterPro" id="IPR012310">
    <property type="entry name" value="DNA_ligase_ATP-dep_cent"/>
</dbReference>
<evidence type="ECO:0000256" key="2">
    <source>
        <dbReference type="ARBA" id="ARBA00022598"/>
    </source>
</evidence>
<proteinExistence type="predicted"/>
<dbReference type="GO" id="GO:0006281">
    <property type="term" value="P:DNA repair"/>
    <property type="evidence" value="ECO:0007669"/>
    <property type="project" value="UniProtKB-KW"/>
</dbReference>
<dbReference type="EMBL" id="CP144108">
    <property type="protein sequence ID" value="WWC93135.1"/>
    <property type="molecule type" value="Genomic_DNA"/>
</dbReference>
<keyword evidence="9" id="KW-1185">Reference proteome</keyword>
<dbReference type="GO" id="GO:0006310">
    <property type="term" value="P:DNA recombination"/>
    <property type="evidence" value="ECO:0007669"/>
    <property type="project" value="InterPro"/>
</dbReference>
<sequence length="666" mass="74833">MSCWTRLALLQGAVSSKAARNVSSTIIQRTPLVSTPQTSFINCRSQSTLSKGSNNDAGSHNKTGLSPVAEQLSRVAELQSRVSAENSKTVKQQIIAEYPDLRQLLEYIYEPTLRTHLTHASLKKHILATSTTSEPINIPNDIINLFDKLSNRIITGNVAKNTTYNFLLENGIIGNEKLLDTFGRLLDRNLVAGFGANTLQQVNWSNQPERSSSYYNSTASTGSTILSPKAEEAAQSNLSESSFSSLITSNGKTPIHPLTAKLGKFEVALGKSLEPPFEPLFINNSDWFASRKLDGVRCITFLDFLIPPSPPSSSSSSSLSNNDNNGHVKLVSIHFVSRTGKEFKSLSKLEEQLKYLENLPNLEEKYLNNDPLIIEERPEGVVKRLVLDGEICVMRPKTKEELSIVQEKDEDGSSLALSDGMWVSKDPLIEDFTSTVSLMKRSTTIEHLSYFVFDCLSFSELNAKTSLVDRKGLGKKFESRIEDIRYLNEWLNGHLDKLNVKEKMVKDLKQIKVINTSQVEEMIQRASNEGWEGIILRKNVGYKGKRSPDIRKFKKWQDGEYVVKSIDTSLMRLSVNGKFNEYKALSNVWIEHFGHPVSVGSGFTAEQRIKFAENPKKIIGKQITVEYFSESDSWQRDKKSFNGKSELKSLRFPRVKMIWGQGKRTI</sequence>
<feature type="region of interest" description="Disordered" evidence="6">
    <location>
        <begin position="46"/>
        <end position="65"/>
    </location>
</feature>